<evidence type="ECO:0000256" key="9">
    <source>
        <dbReference type="ARBA" id="ARBA00022842"/>
    </source>
</evidence>
<evidence type="ECO:0000313" key="19">
    <source>
        <dbReference type="RefSeq" id="XP_014661660.1"/>
    </source>
</evidence>
<keyword evidence="18" id="KW-1185">Reference proteome</keyword>
<feature type="transmembrane region" description="Helical" evidence="16">
    <location>
        <begin position="104"/>
        <end position="123"/>
    </location>
</feature>
<gene>
    <name evidence="19" type="primary">LOC106804824</name>
</gene>
<evidence type="ECO:0000256" key="7">
    <source>
        <dbReference type="ARBA" id="ARBA00022741"/>
    </source>
</evidence>
<feature type="compositionally biased region" description="Polar residues" evidence="15">
    <location>
        <begin position="1370"/>
        <end position="1386"/>
    </location>
</feature>
<dbReference type="Gene3D" id="3.30.70.1230">
    <property type="entry name" value="Nucleotide cyclase"/>
    <property type="match status" value="2"/>
</dbReference>
<evidence type="ECO:0000259" key="17">
    <source>
        <dbReference type="PROSITE" id="PS50125"/>
    </source>
</evidence>
<feature type="compositionally biased region" description="Polar residues" evidence="15">
    <location>
        <begin position="1690"/>
        <end position="1703"/>
    </location>
</feature>
<keyword evidence="7" id="KW-0547">Nucleotide-binding</keyword>
<proteinExistence type="inferred from homology"/>
<dbReference type="PANTHER" id="PTHR45627:SF26">
    <property type="entry name" value="ADENYLATE CYCLASE TYPE 1"/>
    <property type="match status" value="1"/>
</dbReference>
<keyword evidence="8" id="KW-0067">ATP-binding</keyword>
<feature type="domain" description="Guanylate cyclase" evidence="17">
    <location>
        <begin position="812"/>
        <end position="955"/>
    </location>
</feature>
<evidence type="ECO:0000256" key="13">
    <source>
        <dbReference type="ARBA" id="ARBA00023239"/>
    </source>
</evidence>
<evidence type="ECO:0000256" key="3">
    <source>
        <dbReference type="ARBA" id="ARBA00004141"/>
    </source>
</evidence>
<feature type="transmembrane region" description="Helical" evidence="16">
    <location>
        <begin position="724"/>
        <end position="743"/>
    </location>
</feature>
<dbReference type="InterPro" id="IPR018297">
    <property type="entry name" value="A/G_cyclase_CS"/>
</dbReference>
<dbReference type="InterPro" id="IPR029787">
    <property type="entry name" value="Nucleotide_cyclase"/>
</dbReference>
<feature type="compositionally biased region" description="Polar residues" evidence="15">
    <location>
        <begin position="1166"/>
        <end position="1175"/>
    </location>
</feature>
<evidence type="ECO:0000256" key="2">
    <source>
        <dbReference type="ARBA" id="ARBA00001946"/>
    </source>
</evidence>
<feature type="transmembrane region" description="Helical" evidence="16">
    <location>
        <begin position="75"/>
        <end position="92"/>
    </location>
</feature>
<feature type="compositionally biased region" description="Low complexity" evidence="15">
    <location>
        <begin position="1387"/>
        <end position="1410"/>
    </location>
</feature>
<accession>A0ABM1DNY9</accession>
<feature type="region of interest" description="Disordered" evidence="15">
    <location>
        <begin position="1370"/>
        <end position="1414"/>
    </location>
</feature>
<dbReference type="InterPro" id="IPR001054">
    <property type="entry name" value="A/G_cyclase"/>
</dbReference>
<feature type="transmembrane region" description="Helical" evidence="16">
    <location>
        <begin position="187"/>
        <end position="212"/>
    </location>
</feature>
<dbReference type="PROSITE" id="PS50125">
    <property type="entry name" value="GUANYLATE_CYCLASE_2"/>
    <property type="match status" value="2"/>
</dbReference>
<dbReference type="CDD" id="cd07302">
    <property type="entry name" value="CHD"/>
    <property type="match status" value="2"/>
</dbReference>
<reference evidence="19" key="1">
    <citation type="submission" date="2025-08" db="UniProtKB">
        <authorList>
            <consortium name="RefSeq"/>
        </authorList>
    </citation>
    <scope>IDENTIFICATION</scope>
</reference>
<keyword evidence="11" id="KW-0115">cAMP biosynthesis</keyword>
<evidence type="ECO:0000256" key="14">
    <source>
        <dbReference type="RuleBase" id="RU000405"/>
    </source>
</evidence>
<dbReference type="GeneID" id="106804824"/>
<keyword evidence="5 16" id="KW-0812">Transmembrane</keyword>
<comment type="subcellular location">
    <subcellularLocation>
        <location evidence="3">Membrane</location>
        <topology evidence="3">Multi-pass membrane protein</topology>
    </subcellularLocation>
</comment>
<organism evidence="18 19">
    <name type="scientific">Priapulus caudatus</name>
    <name type="common">Priapulid worm</name>
    <dbReference type="NCBI Taxonomy" id="37621"/>
    <lineage>
        <taxon>Eukaryota</taxon>
        <taxon>Metazoa</taxon>
        <taxon>Ecdysozoa</taxon>
        <taxon>Scalidophora</taxon>
        <taxon>Priapulida</taxon>
        <taxon>Priapulimorpha</taxon>
        <taxon>Priapulimorphida</taxon>
        <taxon>Priapulidae</taxon>
        <taxon>Priapulus</taxon>
    </lineage>
</organism>
<dbReference type="PANTHER" id="PTHR45627">
    <property type="entry name" value="ADENYLATE CYCLASE TYPE 1"/>
    <property type="match status" value="1"/>
</dbReference>
<feature type="compositionally biased region" description="Low complexity" evidence="15">
    <location>
        <begin position="1011"/>
        <end position="1025"/>
    </location>
</feature>
<evidence type="ECO:0000256" key="12">
    <source>
        <dbReference type="ARBA" id="ARBA00023136"/>
    </source>
</evidence>
<sequence>MDHSVKTLTSRPNIRLQWILQRRRFESDELERLYQKYIFKLQQSSIASVLLLFIVLSGALAVISLVFTGQPTVQNVYYGAQCVLFFFLLTYTNTRWMKDSHLLVVCYIILILGALFAAISLPVNYVVPVGQDEVWLRAAPEGVWEIIFVVFLVYAMLPLKTYFSVLFGIILPICHTVVAALCVNDVFALPLWLQLVANVILFIAVNFAGMFVHHLTERTQRKAFLDTRSCIDARLEMEDENEKLERLLVSVLPQHVAMEMKRDIVSPQELQFRKIYIQLHEDVSILFADIVGFTALASQCTAQELVRILNELFGRFDQLAQTNHCMRIKILGDCYYCVSGLPEARPDHANCCVEMGLDMIDAIASVVEATDVQLNMRVGIHTGRVLCGVLGQKKWQYDVWSNDVTLANRMEAGGIPGRVHITKTTMEFLHGEYELEPGNGGCRNSYLREHSIESYLIIPPLKRRNNRLDALRARTLLQRLPGKKLSFKNVSKCVITLLHQVNFNAEIPFSHVLTSMDTEKPGAKKVRKTKVTDRFRKPFRKRHATLMHQPTNRVNRYLANAITARSIDREKSQHVNFFTLRFKQSQKEKMWVIRDVGRSSAVRLMFTSVTAVMLQAVAVVNMFSCSPCAGEALANKTQLAGEGATIRESPLHAVFFAHGMCALPHYLIACSLLVYLAVAVFIRTSAVYKFILFLFMAGTAIGVIVNPTLLLVFKCYDIFSASKVPLFVTAIVVLSTFIVFLYIHGRQVEWMSRLDFLWMTQADEEKAEMNELQYNNRRILFNLLPAHVASHFLDNLNRRHDDLYHQDYNKVGVMFASIANFHEFYMELNSNNQGVECIRLLNEIIFDFDDLLTEERFAAIDKIKTIGSTYMAAVGLVPEYKIDDTEESLLLYLECLVEFMFAIKEKLLIINENSYNNFVLRCGANCGPCVAGVIGARKPQYDIWGNTVNVASRMDSTGLPERIQVTEEMYLVLKKANVYEFTCRGVIPVKGKGDLTTYWLTGKREGLNVHTLSTSTVGGRSRSGTADSHASLGIATPTGRDSPRPGSLAPPIEETQEGQDDNALSGKPGGAVQASSVGSNNNAKPTSLRLSAARPPVPVARVTPSPTLKSSPVQPLESPPAIEKPAMPLLPMQKTSPLRMSNPLANLPPTAELTSSMEKAKPSPKESITTPSGSLVSPKRYGSWSNKQPGRGTPDKRVPTTPDRSTKSSPGDSPKSPTGVATVTDFQRACPPLAQKRKPSDDKNDSPAVQHRSPVTATYITPMTAVLQAKVQSDNRSVDLVAGNNASAVNGNNKQKISPEERREVNDVLADFALSEISMSEVSEMDSDNYDFISARRPAGQRRANVATNAVPPNNARNGMERAVYPLYRQQSGTDSESQAGTPTNKSAMAVPASPTSSSATNSTGNNNNNKHVESMHRFPHSQQPRYACSGKPAVDQAKIDASLKESFGAAAVDRFRASLAQRVGNDGRGYDQQRLGALSDLDPHRLSDLSLLSEATAATVTDLPEYDAESQADDGTSSIDVQVTDTEYMADDIDDDISLDNETYSDMHSFGASDMHKYDRGNEGDLDDYSLSSRSSRFLGSSSRRSFDSIPSQSNESEYDNYRPGMTSDDEYVYAESISDIDLNVEELSKGGLNLPGYGMSPYGFHPRGGYLQPLSSHGSPTVSSLPSSHAGGAISRQNPPIVRPAPAVSQSSANKPQNTVV</sequence>
<dbReference type="RefSeq" id="XP_014661660.1">
    <property type="nucleotide sequence ID" value="XM_014806174.1"/>
</dbReference>
<feature type="region of interest" description="Disordered" evidence="15">
    <location>
        <begin position="1653"/>
        <end position="1703"/>
    </location>
</feature>
<protein>
    <recommendedName>
        <fullName evidence="4">adenylate cyclase</fullName>
        <ecNumber evidence="4">4.6.1.1</ecNumber>
    </recommendedName>
</protein>
<dbReference type="Pfam" id="PF00211">
    <property type="entry name" value="Guanylate_cyc"/>
    <property type="match status" value="2"/>
</dbReference>
<dbReference type="SMART" id="SM00044">
    <property type="entry name" value="CYCc"/>
    <property type="match status" value="2"/>
</dbReference>
<dbReference type="Proteomes" id="UP000695022">
    <property type="component" value="Unplaced"/>
</dbReference>
<feature type="transmembrane region" description="Helical" evidence="16">
    <location>
        <begin position="690"/>
        <end position="712"/>
    </location>
</feature>
<dbReference type="Pfam" id="PF16214">
    <property type="entry name" value="AC_N"/>
    <property type="match status" value="1"/>
</dbReference>
<dbReference type="InterPro" id="IPR009398">
    <property type="entry name" value="Adcy_conserved_dom"/>
</dbReference>
<evidence type="ECO:0000256" key="15">
    <source>
        <dbReference type="SAM" id="MobiDB-lite"/>
    </source>
</evidence>
<keyword evidence="6" id="KW-0479">Metal-binding</keyword>
<evidence type="ECO:0000256" key="10">
    <source>
        <dbReference type="ARBA" id="ARBA00022989"/>
    </source>
</evidence>
<evidence type="ECO:0000313" key="18">
    <source>
        <dbReference type="Proteomes" id="UP000695022"/>
    </source>
</evidence>
<evidence type="ECO:0000256" key="16">
    <source>
        <dbReference type="SAM" id="Phobius"/>
    </source>
</evidence>
<dbReference type="PROSITE" id="PS00452">
    <property type="entry name" value="GUANYLATE_CYCLASE_1"/>
    <property type="match status" value="2"/>
</dbReference>
<feature type="transmembrane region" description="Helical" evidence="16">
    <location>
        <begin position="655"/>
        <end position="678"/>
    </location>
</feature>
<keyword evidence="10 16" id="KW-1133">Transmembrane helix</keyword>
<feature type="transmembrane region" description="Helical" evidence="16">
    <location>
        <begin position="162"/>
        <end position="181"/>
    </location>
</feature>
<comment type="similarity">
    <text evidence="14">Belongs to the adenylyl cyclase class-4/guanylyl cyclase family.</text>
</comment>
<feature type="transmembrane region" description="Helical" evidence="16">
    <location>
        <begin position="46"/>
        <end position="69"/>
    </location>
</feature>
<feature type="compositionally biased region" description="Polar residues" evidence="15">
    <location>
        <begin position="1655"/>
        <end position="1669"/>
    </location>
</feature>
<feature type="region of interest" description="Disordered" evidence="15">
    <location>
        <begin position="1011"/>
        <end position="1256"/>
    </location>
</feature>
<keyword evidence="12 16" id="KW-0472">Membrane</keyword>
<feature type="compositionally biased region" description="Polar residues" evidence="15">
    <location>
        <begin position="1207"/>
        <end position="1225"/>
    </location>
</feature>
<feature type="region of interest" description="Disordered" evidence="15">
    <location>
        <begin position="1577"/>
        <end position="1608"/>
    </location>
</feature>
<comment type="cofactor">
    <cofactor evidence="2">
        <name>Mg(2+)</name>
        <dbReference type="ChEBI" id="CHEBI:18420"/>
    </cofactor>
</comment>
<name>A0ABM1DNY9_PRICU</name>
<keyword evidence="9" id="KW-0460">Magnesium</keyword>
<evidence type="ECO:0000256" key="11">
    <source>
        <dbReference type="ARBA" id="ARBA00022998"/>
    </source>
</evidence>
<dbReference type="SUPFAM" id="SSF55073">
    <property type="entry name" value="Nucleotide cyclase"/>
    <property type="match status" value="2"/>
</dbReference>
<comment type="catalytic activity">
    <reaction evidence="1">
        <text>ATP = 3',5'-cyclic AMP + diphosphate</text>
        <dbReference type="Rhea" id="RHEA:15389"/>
        <dbReference type="ChEBI" id="CHEBI:30616"/>
        <dbReference type="ChEBI" id="CHEBI:33019"/>
        <dbReference type="ChEBI" id="CHEBI:58165"/>
        <dbReference type="EC" id="4.6.1.1"/>
    </reaction>
</comment>
<feature type="compositionally biased region" description="Polar residues" evidence="15">
    <location>
        <begin position="1073"/>
        <end position="1089"/>
    </location>
</feature>
<dbReference type="Pfam" id="PF06327">
    <property type="entry name" value="Adcy_cons_dom"/>
    <property type="match status" value="1"/>
</dbReference>
<evidence type="ECO:0000256" key="6">
    <source>
        <dbReference type="ARBA" id="ARBA00022723"/>
    </source>
</evidence>
<feature type="compositionally biased region" description="Low complexity" evidence="15">
    <location>
        <begin position="1091"/>
        <end position="1107"/>
    </location>
</feature>
<evidence type="ECO:0000256" key="8">
    <source>
        <dbReference type="ARBA" id="ARBA00022840"/>
    </source>
</evidence>
<evidence type="ECO:0000256" key="1">
    <source>
        <dbReference type="ARBA" id="ARBA00001593"/>
    </source>
</evidence>
<evidence type="ECO:0000256" key="5">
    <source>
        <dbReference type="ARBA" id="ARBA00022692"/>
    </source>
</evidence>
<keyword evidence="13 14" id="KW-0456">Lyase</keyword>
<dbReference type="InterPro" id="IPR032628">
    <property type="entry name" value="AC_N"/>
</dbReference>
<feature type="domain" description="Guanylate cyclase" evidence="17">
    <location>
        <begin position="284"/>
        <end position="411"/>
    </location>
</feature>
<dbReference type="EC" id="4.6.1.1" evidence="4"/>
<evidence type="ECO:0000256" key="4">
    <source>
        <dbReference type="ARBA" id="ARBA00012201"/>
    </source>
</evidence>
<feature type="transmembrane region" description="Helical" evidence="16">
    <location>
        <begin position="135"/>
        <end position="155"/>
    </location>
</feature>